<gene>
    <name evidence="2" type="ORF">BpHYR1_027391</name>
</gene>
<evidence type="ECO:0000256" key="1">
    <source>
        <dbReference type="SAM" id="MobiDB-lite"/>
    </source>
</evidence>
<dbReference type="Proteomes" id="UP000276133">
    <property type="component" value="Unassembled WGS sequence"/>
</dbReference>
<comment type="caution">
    <text evidence="2">The sequence shown here is derived from an EMBL/GenBank/DDBJ whole genome shotgun (WGS) entry which is preliminary data.</text>
</comment>
<accession>A0A3M7P509</accession>
<name>A0A3M7P509_BRAPC</name>
<protein>
    <submittedName>
        <fullName evidence="2">Uncharacterized protein</fullName>
    </submittedName>
</protein>
<proteinExistence type="predicted"/>
<dbReference type="EMBL" id="REGN01013459">
    <property type="protein sequence ID" value="RMZ93910.1"/>
    <property type="molecule type" value="Genomic_DNA"/>
</dbReference>
<feature type="region of interest" description="Disordered" evidence="1">
    <location>
        <begin position="47"/>
        <end position="76"/>
    </location>
</feature>
<keyword evidence="3" id="KW-1185">Reference proteome</keyword>
<dbReference type="AlphaFoldDB" id="A0A3M7P509"/>
<organism evidence="2 3">
    <name type="scientific">Brachionus plicatilis</name>
    <name type="common">Marine rotifer</name>
    <name type="synonym">Brachionus muelleri</name>
    <dbReference type="NCBI Taxonomy" id="10195"/>
    <lineage>
        <taxon>Eukaryota</taxon>
        <taxon>Metazoa</taxon>
        <taxon>Spiralia</taxon>
        <taxon>Gnathifera</taxon>
        <taxon>Rotifera</taxon>
        <taxon>Eurotatoria</taxon>
        <taxon>Monogononta</taxon>
        <taxon>Pseudotrocha</taxon>
        <taxon>Ploima</taxon>
        <taxon>Brachionidae</taxon>
        <taxon>Brachionus</taxon>
    </lineage>
</organism>
<evidence type="ECO:0000313" key="3">
    <source>
        <dbReference type="Proteomes" id="UP000276133"/>
    </source>
</evidence>
<evidence type="ECO:0000313" key="2">
    <source>
        <dbReference type="EMBL" id="RMZ93910.1"/>
    </source>
</evidence>
<reference evidence="2 3" key="1">
    <citation type="journal article" date="2018" name="Sci. Rep.">
        <title>Genomic signatures of local adaptation to the degree of environmental predictability in rotifers.</title>
        <authorList>
            <person name="Franch-Gras L."/>
            <person name="Hahn C."/>
            <person name="Garcia-Roger E.M."/>
            <person name="Carmona M.J."/>
            <person name="Serra M."/>
            <person name="Gomez A."/>
        </authorList>
    </citation>
    <scope>NUCLEOTIDE SEQUENCE [LARGE SCALE GENOMIC DNA]</scope>
    <source>
        <strain evidence="2">HYR1</strain>
    </source>
</reference>
<sequence>MLKICIEGIINLFKFNKIKIVVCDEGSNIVRLIGQLEKIDFVSIENNEEDLEGNEENNSDNYQEEDEDGEEDEDLDQENTITNIYQYNAKLGLDKKSLSGNTRVEPYEYVPQKPNMILIVANY</sequence>